<dbReference type="AlphaFoldDB" id="X0SYK4"/>
<feature type="non-terminal residue" evidence="1">
    <location>
        <position position="1"/>
    </location>
</feature>
<organism evidence="1">
    <name type="scientific">marine sediment metagenome</name>
    <dbReference type="NCBI Taxonomy" id="412755"/>
    <lineage>
        <taxon>unclassified sequences</taxon>
        <taxon>metagenomes</taxon>
        <taxon>ecological metagenomes</taxon>
    </lineage>
</organism>
<evidence type="ECO:0000313" key="1">
    <source>
        <dbReference type="EMBL" id="GAF86034.1"/>
    </source>
</evidence>
<protein>
    <recommendedName>
        <fullName evidence="2">Ribosome recycling factor domain-containing protein</fullName>
    </recommendedName>
</protein>
<dbReference type="InterPro" id="IPR036191">
    <property type="entry name" value="RRF_sf"/>
</dbReference>
<dbReference type="SUPFAM" id="SSF55194">
    <property type="entry name" value="Ribosome recycling factor, RRF"/>
    <property type="match status" value="1"/>
</dbReference>
<sequence>TLGTKVQELTDKVVKEIDGGLATKEAEIMQV</sequence>
<evidence type="ECO:0008006" key="2">
    <source>
        <dbReference type="Google" id="ProtNLM"/>
    </source>
</evidence>
<accession>X0SYK4</accession>
<dbReference type="Gene3D" id="1.10.132.20">
    <property type="entry name" value="Ribosome-recycling factor"/>
    <property type="match status" value="1"/>
</dbReference>
<dbReference type="EMBL" id="BARS01018846">
    <property type="protein sequence ID" value="GAF86034.1"/>
    <property type="molecule type" value="Genomic_DNA"/>
</dbReference>
<gene>
    <name evidence="1" type="ORF">S01H1_30612</name>
</gene>
<name>X0SYK4_9ZZZZ</name>
<comment type="caution">
    <text evidence="1">The sequence shown here is derived from an EMBL/GenBank/DDBJ whole genome shotgun (WGS) entry which is preliminary data.</text>
</comment>
<reference evidence="1" key="1">
    <citation type="journal article" date="2014" name="Front. Microbiol.">
        <title>High frequency of phylogenetically diverse reductive dehalogenase-homologous genes in deep subseafloor sedimentary metagenomes.</title>
        <authorList>
            <person name="Kawai M."/>
            <person name="Futagami T."/>
            <person name="Toyoda A."/>
            <person name="Takaki Y."/>
            <person name="Nishi S."/>
            <person name="Hori S."/>
            <person name="Arai W."/>
            <person name="Tsubouchi T."/>
            <person name="Morono Y."/>
            <person name="Uchiyama I."/>
            <person name="Ito T."/>
            <person name="Fujiyama A."/>
            <person name="Inagaki F."/>
            <person name="Takami H."/>
        </authorList>
    </citation>
    <scope>NUCLEOTIDE SEQUENCE</scope>
    <source>
        <strain evidence="1">Expedition CK06-06</strain>
    </source>
</reference>
<proteinExistence type="predicted"/>